<comment type="cofactor">
    <cofactor evidence="1">
        <name>Mn(2+)</name>
        <dbReference type="ChEBI" id="CHEBI:29035"/>
    </cofactor>
</comment>
<keyword evidence="3" id="KW-0479">Metal-binding</keyword>
<dbReference type="InterPro" id="IPR045121">
    <property type="entry name" value="CoAse"/>
</dbReference>
<dbReference type="PANTHER" id="PTHR12992:SF11">
    <property type="entry name" value="MITOCHONDRIAL COENZYME A DIPHOSPHATASE NUDT8"/>
    <property type="match status" value="1"/>
</dbReference>
<dbReference type="GO" id="GO:0046872">
    <property type="term" value="F:metal ion binding"/>
    <property type="evidence" value="ECO:0007669"/>
    <property type="project" value="UniProtKB-KW"/>
</dbReference>
<reference evidence="9" key="1">
    <citation type="submission" date="2017-04" db="EMBL/GenBank/DDBJ databases">
        <authorList>
            <person name="Varghese N."/>
            <person name="Submissions S."/>
        </authorList>
    </citation>
    <scope>NUCLEOTIDE SEQUENCE [LARGE SCALE GENOMIC DNA]</scope>
    <source>
        <strain evidence="9">DSM 4125</strain>
    </source>
</reference>
<evidence type="ECO:0000256" key="1">
    <source>
        <dbReference type="ARBA" id="ARBA00001936"/>
    </source>
</evidence>
<evidence type="ECO:0000256" key="3">
    <source>
        <dbReference type="ARBA" id="ARBA00022723"/>
    </source>
</evidence>
<dbReference type="InterPro" id="IPR015797">
    <property type="entry name" value="NUDIX_hydrolase-like_dom_sf"/>
</dbReference>
<accession>A0A1X7LH48</accession>
<evidence type="ECO:0000256" key="4">
    <source>
        <dbReference type="ARBA" id="ARBA00022801"/>
    </source>
</evidence>
<dbReference type="AlphaFoldDB" id="A0A1X7LH48"/>
<dbReference type="Pfam" id="PF00293">
    <property type="entry name" value="NUDIX"/>
    <property type="match status" value="1"/>
</dbReference>
<dbReference type="InterPro" id="IPR000086">
    <property type="entry name" value="NUDIX_hydrolase_dom"/>
</dbReference>
<proteinExistence type="predicted"/>
<comment type="cofactor">
    <cofactor evidence="2">
        <name>Mg(2+)</name>
        <dbReference type="ChEBI" id="CHEBI:18420"/>
    </cofactor>
</comment>
<dbReference type="SUPFAM" id="SSF55811">
    <property type="entry name" value="Nudix"/>
    <property type="match status" value="1"/>
</dbReference>
<keyword evidence="9" id="KW-1185">Reference proteome</keyword>
<keyword evidence="5" id="KW-0460">Magnesium</keyword>
<dbReference type="STRING" id="1028.SAMN05661096_04018"/>
<evidence type="ECO:0000256" key="2">
    <source>
        <dbReference type="ARBA" id="ARBA00001946"/>
    </source>
</evidence>
<protein>
    <submittedName>
        <fullName evidence="8">NUDIX domain-containing protein</fullName>
    </submittedName>
</protein>
<evidence type="ECO:0000313" key="9">
    <source>
        <dbReference type="Proteomes" id="UP000193804"/>
    </source>
</evidence>
<name>A0A1X7LH48_9BACT</name>
<evidence type="ECO:0000259" key="7">
    <source>
        <dbReference type="PROSITE" id="PS51462"/>
    </source>
</evidence>
<feature type="domain" description="Nudix hydrolase" evidence="7">
    <location>
        <begin position="43"/>
        <end position="178"/>
    </location>
</feature>
<dbReference type="GO" id="GO:0010945">
    <property type="term" value="F:coenzyme A diphosphatase activity"/>
    <property type="evidence" value="ECO:0007669"/>
    <property type="project" value="InterPro"/>
</dbReference>
<dbReference type="RefSeq" id="WP_085519133.1">
    <property type="nucleotide sequence ID" value="NZ_FXAW01000012.1"/>
</dbReference>
<keyword evidence="4" id="KW-0378">Hydrolase</keyword>
<evidence type="ECO:0000256" key="6">
    <source>
        <dbReference type="ARBA" id="ARBA00023211"/>
    </source>
</evidence>
<organism evidence="8 9">
    <name type="scientific">Marivirga sericea</name>
    <dbReference type="NCBI Taxonomy" id="1028"/>
    <lineage>
        <taxon>Bacteria</taxon>
        <taxon>Pseudomonadati</taxon>
        <taxon>Bacteroidota</taxon>
        <taxon>Cytophagia</taxon>
        <taxon>Cytophagales</taxon>
        <taxon>Marivirgaceae</taxon>
        <taxon>Marivirga</taxon>
    </lineage>
</organism>
<dbReference type="Gene3D" id="3.90.79.10">
    <property type="entry name" value="Nucleoside Triphosphate Pyrophosphohydrolase"/>
    <property type="match status" value="1"/>
</dbReference>
<gene>
    <name evidence="8" type="ORF">SAMN05661096_04018</name>
</gene>
<evidence type="ECO:0000313" key="8">
    <source>
        <dbReference type="EMBL" id="SMG52824.1"/>
    </source>
</evidence>
<evidence type="ECO:0000256" key="5">
    <source>
        <dbReference type="ARBA" id="ARBA00022842"/>
    </source>
</evidence>
<dbReference type="CDD" id="cd03426">
    <property type="entry name" value="NUDIX_CoAse_Nudt7"/>
    <property type="match status" value="1"/>
</dbReference>
<dbReference type="EMBL" id="FXAW01000012">
    <property type="protein sequence ID" value="SMG52824.1"/>
    <property type="molecule type" value="Genomic_DNA"/>
</dbReference>
<dbReference type="PROSITE" id="PS51462">
    <property type="entry name" value="NUDIX"/>
    <property type="match status" value="1"/>
</dbReference>
<dbReference type="PANTHER" id="PTHR12992">
    <property type="entry name" value="NUDIX HYDROLASE"/>
    <property type="match status" value="1"/>
</dbReference>
<dbReference type="OrthoDB" id="9802805at2"/>
<keyword evidence="6" id="KW-0464">Manganese</keyword>
<sequence>MILQLKDFLEARLAQELPGDNAHQQMMAQPIGQRFKMQYEKPPKKGAVMIVLYPDEGKIYFPLMQRPPYEGIHGGQVSLPGGKMEDSDGDLIETAIRETFEEIGVKISDKEVIGSLSDLNVTASNFIVKPVISVLNKKPDFVKDPREVEAIFKAEVQHLINPQTLQEKELTVAQTVRLKAPFFDIEERVVWGATAMILSEFVEILKEHYT</sequence>
<dbReference type="Proteomes" id="UP000193804">
    <property type="component" value="Unassembled WGS sequence"/>
</dbReference>